<gene>
    <name evidence="10" type="ORF">Ddye_015756</name>
</gene>
<protein>
    <recommendedName>
        <fullName evidence="12">Oligopeptide transporter</fullName>
    </recommendedName>
</protein>
<evidence type="ECO:0008006" key="12">
    <source>
        <dbReference type="Google" id="ProtNLM"/>
    </source>
</evidence>
<comment type="caution">
    <text evidence="10">The sequence shown here is derived from an EMBL/GenBank/DDBJ whole genome shotgun (WGS) entry which is preliminary data.</text>
</comment>
<dbReference type="AlphaFoldDB" id="A0AAD9U5X2"/>
<dbReference type="Proteomes" id="UP001280121">
    <property type="component" value="Unassembled WGS sequence"/>
</dbReference>
<keyword evidence="8 9" id="KW-0472">Membrane</keyword>
<dbReference type="GO" id="GO:0016020">
    <property type="term" value="C:membrane"/>
    <property type="evidence" value="ECO:0007669"/>
    <property type="project" value="UniProtKB-SubCell"/>
</dbReference>
<evidence type="ECO:0000256" key="5">
    <source>
        <dbReference type="ARBA" id="ARBA00022856"/>
    </source>
</evidence>
<keyword evidence="11" id="KW-1185">Reference proteome</keyword>
<comment type="similarity">
    <text evidence="2">Belongs to the oligopeptide OPT transporter (TC 2.A.67.1) family.</text>
</comment>
<keyword evidence="4 9" id="KW-0812">Transmembrane</keyword>
<reference evidence="10" key="1">
    <citation type="journal article" date="2023" name="Plant J.">
        <title>Genome sequences and population genomics provide insights into the demographic history, inbreeding, and mutation load of two 'living fossil' tree species of Dipteronia.</title>
        <authorList>
            <person name="Feng Y."/>
            <person name="Comes H.P."/>
            <person name="Chen J."/>
            <person name="Zhu S."/>
            <person name="Lu R."/>
            <person name="Zhang X."/>
            <person name="Li P."/>
            <person name="Qiu J."/>
            <person name="Olsen K.M."/>
            <person name="Qiu Y."/>
        </authorList>
    </citation>
    <scope>NUCLEOTIDE SEQUENCE</scope>
    <source>
        <strain evidence="10">KIB01</strain>
    </source>
</reference>
<feature type="transmembrane region" description="Helical" evidence="9">
    <location>
        <begin position="452"/>
        <end position="472"/>
    </location>
</feature>
<feature type="transmembrane region" description="Helical" evidence="9">
    <location>
        <begin position="532"/>
        <end position="551"/>
    </location>
</feature>
<feature type="transmembrane region" description="Helical" evidence="9">
    <location>
        <begin position="646"/>
        <end position="672"/>
    </location>
</feature>
<comment type="subcellular location">
    <subcellularLocation>
        <location evidence="1">Membrane</location>
        <topology evidence="1">Multi-pass membrane protein</topology>
    </subcellularLocation>
</comment>
<accession>A0AAD9U5X2</accession>
<dbReference type="NCBIfam" id="TIGR00728">
    <property type="entry name" value="OPT_sfam"/>
    <property type="match status" value="1"/>
</dbReference>
<name>A0AAD9U5X2_9ROSI</name>
<evidence type="ECO:0000256" key="6">
    <source>
        <dbReference type="ARBA" id="ARBA00022927"/>
    </source>
</evidence>
<keyword evidence="5" id="KW-0571">Peptide transport</keyword>
<proteinExistence type="inferred from homology"/>
<feature type="transmembrane region" description="Helical" evidence="9">
    <location>
        <begin position="290"/>
        <end position="310"/>
    </location>
</feature>
<dbReference type="PANTHER" id="PTHR22601">
    <property type="entry name" value="ISP4 LIKE PROTEIN"/>
    <property type="match status" value="1"/>
</dbReference>
<evidence type="ECO:0000256" key="9">
    <source>
        <dbReference type="SAM" id="Phobius"/>
    </source>
</evidence>
<dbReference type="NCBIfam" id="TIGR00727">
    <property type="entry name" value="ISP4_OPT"/>
    <property type="match status" value="1"/>
</dbReference>
<sequence length="743" mass="84206">MCLTMEKNIQMDHEDEDEIINDSPIEQVRLTIPVSDDPTLPTLTFRTWILGPIACFILAFLTQFFMYRQNYVGIPPSVVQMVLVLFGKLMAARLPSEPVKVPGTTWSFSMNPGPFNIKEHVLLSILANSGSDSPYSILIMAVRKIFYKKYLNFWIGLLLALAIQLLGYGFAGIFMKFLVYNPYMWYPITLLDVSFYRAVHEVEERPKRGISKLQFFLVVAVASFAYAVIPGYFFPSISALSVVCWFWKQSVIAQLIGSGRNGFGIGSFTFDWSAISGYIGNPIAYPLSTIVNTSVGFILFLYIICPIAYWTNSNNARHFPLNSLDLFDKYGLHYNISNIINENDLTFNQEGYESYSKLYISVVYLFCTGFGFAAVTATLSHFIVFHGRETWQQFKNAYGSGNSTREDVHNRLMKKYNPVPQWWFYAIIFSVIGFGMFGCIKFEKQLQLPYWGVLLACLLVLIFLLPIGVVQATTGQTIEFNFISEMLIGYIYPGKPMANLVFKAFSNSAMSHALYFMYELKMGHYMKIPPKSMFVAQLTGGIISAVVNFFTSWQLISTVENICDPKSLPKGSQWTCPAQHTVYDNSIIWGMIGPRRVFFPEGMYSKLFYFLFIGVIPPLLVWAVSKYFPEKKWIKSINVPNILGGVLFLLAAGAVNYWSWISVGVLFNLIIYNKYKDWWTKYNYVLANGLDLGVAFQFLLISATLQINDIYGVNWWGLDVGDHCPLAQCPTAAGVSVEGCPTL</sequence>
<evidence type="ECO:0000256" key="3">
    <source>
        <dbReference type="ARBA" id="ARBA00022448"/>
    </source>
</evidence>
<feature type="transmembrane region" description="Helical" evidence="9">
    <location>
        <begin position="607"/>
        <end position="625"/>
    </location>
</feature>
<evidence type="ECO:0000256" key="4">
    <source>
        <dbReference type="ARBA" id="ARBA00022692"/>
    </source>
</evidence>
<dbReference type="GO" id="GO:0035673">
    <property type="term" value="F:oligopeptide transmembrane transporter activity"/>
    <property type="evidence" value="ECO:0007669"/>
    <property type="project" value="InterPro"/>
</dbReference>
<dbReference type="Pfam" id="PF03169">
    <property type="entry name" value="OPT"/>
    <property type="match status" value="1"/>
</dbReference>
<evidence type="ECO:0000313" key="10">
    <source>
        <dbReference type="EMBL" id="KAK2648267.1"/>
    </source>
</evidence>
<dbReference type="EMBL" id="JANJYI010000005">
    <property type="protein sequence ID" value="KAK2648267.1"/>
    <property type="molecule type" value="Genomic_DNA"/>
</dbReference>
<feature type="transmembrane region" description="Helical" evidence="9">
    <location>
        <begin position="422"/>
        <end position="440"/>
    </location>
</feature>
<evidence type="ECO:0000313" key="11">
    <source>
        <dbReference type="Proteomes" id="UP001280121"/>
    </source>
</evidence>
<feature type="transmembrane region" description="Helical" evidence="9">
    <location>
        <begin position="684"/>
        <end position="705"/>
    </location>
</feature>
<feature type="transmembrane region" description="Helical" evidence="9">
    <location>
        <begin position="358"/>
        <end position="384"/>
    </location>
</feature>
<keyword evidence="7 9" id="KW-1133">Transmembrane helix</keyword>
<dbReference type="InterPro" id="IPR004813">
    <property type="entry name" value="OPT"/>
</dbReference>
<dbReference type="InterPro" id="IPR004648">
    <property type="entry name" value="Oligpept_transpt"/>
</dbReference>
<keyword evidence="3" id="KW-0813">Transport</keyword>
<evidence type="ECO:0000256" key="7">
    <source>
        <dbReference type="ARBA" id="ARBA00022989"/>
    </source>
</evidence>
<feature type="transmembrane region" description="Helical" evidence="9">
    <location>
        <begin position="48"/>
        <end position="67"/>
    </location>
</feature>
<evidence type="ECO:0000256" key="1">
    <source>
        <dbReference type="ARBA" id="ARBA00004141"/>
    </source>
</evidence>
<feature type="transmembrane region" description="Helical" evidence="9">
    <location>
        <begin position="211"/>
        <end position="233"/>
    </location>
</feature>
<evidence type="ECO:0000256" key="8">
    <source>
        <dbReference type="ARBA" id="ARBA00023136"/>
    </source>
</evidence>
<dbReference type="GO" id="GO:0015031">
    <property type="term" value="P:protein transport"/>
    <property type="evidence" value="ECO:0007669"/>
    <property type="project" value="UniProtKB-KW"/>
</dbReference>
<feature type="transmembrane region" description="Helical" evidence="9">
    <location>
        <begin position="150"/>
        <end position="171"/>
    </location>
</feature>
<organism evidence="10 11">
    <name type="scientific">Dipteronia dyeriana</name>
    <dbReference type="NCBI Taxonomy" id="168575"/>
    <lineage>
        <taxon>Eukaryota</taxon>
        <taxon>Viridiplantae</taxon>
        <taxon>Streptophyta</taxon>
        <taxon>Embryophyta</taxon>
        <taxon>Tracheophyta</taxon>
        <taxon>Spermatophyta</taxon>
        <taxon>Magnoliopsida</taxon>
        <taxon>eudicotyledons</taxon>
        <taxon>Gunneridae</taxon>
        <taxon>Pentapetalae</taxon>
        <taxon>rosids</taxon>
        <taxon>malvids</taxon>
        <taxon>Sapindales</taxon>
        <taxon>Sapindaceae</taxon>
        <taxon>Hippocastanoideae</taxon>
        <taxon>Acereae</taxon>
        <taxon>Dipteronia</taxon>
    </lineage>
</organism>
<evidence type="ECO:0000256" key="2">
    <source>
        <dbReference type="ARBA" id="ARBA00005484"/>
    </source>
</evidence>
<keyword evidence="6" id="KW-0653">Protein transport</keyword>